<accession>A0A7Y6EHE9</accession>
<comment type="caution">
    <text evidence="1">The sequence shown here is derived from an EMBL/GenBank/DDBJ whole genome shotgun (WGS) entry which is preliminary data.</text>
</comment>
<reference evidence="1 2" key="1">
    <citation type="submission" date="2020-05" db="EMBL/GenBank/DDBJ databases">
        <title>Genome Sequencing of Type Strains.</title>
        <authorList>
            <person name="Lemaire J.F."/>
            <person name="Inderbitzin P."/>
            <person name="Gregorio O.A."/>
            <person name="Collins S.B."/>
            <person name="Wespe N."/>
            <person name="Knight-Connoni V."/>
        </authorList>
    </citation>
    <scope>NUCLEOTIDE SEQUENCE [LARGE SCALE GENOMIC DNA]</scope>
    <source>
        <strain evidence="1 2">DSM 100049</strain>
    </source>
</reference>
<dbReference type="AlphaFoldDB" id="A0A7Y6EHE9"/>
<dbReference type="GO" id="GO:0008270">
    <property type="term" value="F:zinc ion binding"/>
    <property type="evidence" value="ECO:0007669"/>
    <property type="project" value="InterPro"/>
</dbReference>
<dbReference type="GO" id="GO:0003677">
    <property type="term" value="F:DNA binding"/>
    <property type="evidence" value="ECO:0007669"/>
    <property type="project" value="InterPro"/>
</dbReference>
<dbReference type="GO" id="GO:0006355">
    <property type="term" value="P:regulation of DNA-templated transcription"/>
    <property type="evidence" value="ECO:0007669"/>
    <property type="project" value="InterPro"/>
</dbReference>
<dbReference type="EMBL" id="JABMCH010000066">
    <property type="protein sequence ID" value="NUU47858.1"/>
    <property type="molecule type" value="Genomic_DNA"/>
</dbReference>
<dbReference type="Proteomes" id="UP000536441">
    <property type="component" value="Unassembled WGS sequence"/>
</dbReference>
<sequence length="79" mass="8489">MTVAWLAHPNTHSPADEVPAFLRTMHEMLSALLGRATQAADVEAPTEYVAAVTARKSLASRDHIIPMIDGKPQQSPKAA</sequence>
<proteinExistence type="predicted"/>
<evidence type="ECO:0000313" key="1">
    <source>
        <dbReference type="EMBL" id="NUU47858.1"/>
    </source>
</evidence>
<dbReference type="InterPro" id="IPR008807">
    <property type="entry name" value="ROS_MUCR"/>
</dbReference>
<name>A0A7Y6EHE9_9SPHN</name>
<keyword evidence="2" id="KW-1185">Reference proteome</keyword>
<evidence type="ECO:0000313" key="2">
    <source>
        <dbReference type="Proteomes" id="UP000536441"/>
    </source>
</evidence>
<protein>
    <submittedName>
        <fullName evidence="1">Uncharacterized protein</fullName>
    </submittedName>
</protein>
<dbReference type="Pfam" id="PF05443">
    <property type="entry name" value="ROS_MUCR"/>
    <property type="match status" value="1"/>
</dbReference>
<gene>
    <name evidence="1" type="ORF">HP438_12850</name>
</gene>
<organism evidence="1 2">
    <name type="scientific">Sphingomonas zeae</name>
    <dbReference type="NCBI Taxonomy" id="1646122"/>
    <lineage>
        <taxon>Bacteria</taxon>
        <taxon>Pseudomonadati</taxon>
        <taxon>Pseudomonadota</taxon>
        <taxon>Alphaproteobacteria</taxon>
        <taxon>Sphingomonadales</taxon>
        <taxon>Sphingomonadaceae</taxon>
        <taxon>Sphingomonas</taxon>
    </lineage>
</organism>